<dbReference type="InterPro" id="IPR028098">
    <property type="entry name" value="Glyco_trans_4-like_N"/>
</dbReference>
<dbReference type="PANTHER" id="PTHR12526:SF630">
    <property type="entry name" value="GLYCOSYLTRANSFERASE"/>
    <property type="match status" value="1"/>
</dbReference>
<dbReference type="Pfam" id="PF13579">
    <property type="entry name" value="Glyco_trans_4_4"/>
    <property type="match status" value="1"/>
</dbReference>
<evidence type="ECO:0000313" key="2">
    <source>
        <dbReference type="EMBL" id="KEO83519.1"/>
    </source>
</evidence>
<dbReference type="Proteomes" id="UP000027931">
    <property type="component" value="Unassembled WGS sequence"/>
</dbReference>
<name>A0A074LR01_9BACL</name>
<proteinExistence type="predicted"/>
<feature type="domain" description="Glycosyltransferase subfamily 4-like N-terminal" evidence="1">
    <location>
        <begin position="36"/>
        <end position="194"/>
    </location>
</feature>
<dbReference type="Gene3D" id="3.40.50.2000">
    <property type="entry name" value="Glycogen Phosphorylase B"/>
    <property type="match status" value="2"/>
</dbReference>
<dbReference type="SUPFAM" id="SSF53756">
    <property type="entry name" value="UDP-Glycosyltransferase/glycogen phosphorylase"/>
    <property type="match status" value="1"/>
</dbReference>
<dbReference type="STRING" id="1157490.EL26_09970"/>
<dbReference type="PANTHER" id="PTHR12526">
    <property type="entry name" value="GLYCOSYLTRANSFERASE"/>
    <property type="match status" value="1"/>
</dbReference>
<comment type="caution">
    <text evidence="2">The sequence shown here is derived from an EMBL/GenBank/DDBJ whole genome shotgun (WGS) entry which is preliminary data.</text>
</comment>
<accession>A0A074LR01</accession>
<keyword evidence="3" id="KW-1185">Reference proteome</keyword>
<dbReference type="EMBL" id="JMIR01000011">
    <property type="protein sequence ID" value="KEO83519.1"/>
    <property type="molecule type" value="Genomic_DNA"/>
</dbReference>
<organism evidence="2 3">
    <name type="scientific">Tumebacillus flagellatus</name>
    <dbReference type="NCBI Taxonomy" id="1157490"/>
    <lineage>
        <taxon>Bacteria</taxon>
        <taxon>Bacillati</taxon>
        <taxon>Bacillota</taxon>
        <taxon>Bacilli</taxon>
        <taxon>Bacillales</taxon>
        <taxon>Alicyclobacillaceae</taxon>
        <taxon>Tumebacillus</taxon>
    </lineage>
</organism>
<reference evidence="2 3" key="1">
    <citation type="journal article" date="2013" name="Int. J. Syst. Evol. Microbiol.">
        <title>Tumebacillus flagellatus sp. nov., an alpha-amylase/pullulanase-producing bacterium isolated from cassava wastewater.</title>
        <authorList>
            <person name="Wang Q."/>
            <person name="Xie N."/>
            <person name="Qin Y."/>
            <person name="Shen N."/>
            <person name="Zhu J."/>
            <person name="Mi H."/>
            <person name="Huang R."/>
        </authorList>
    </citation>
    <scope>NUCLEOTIDE SEQUENCE [LARGE SCALE GENOMIC DNA]</scope>
    <source>
        <strain evidence="2 3">GST4</strain>
    </source>
</reference>
<dbReference type="AlphaFoldDB" id="A0A074LR01"/>
<evidence type="ECO:0000259" key="1">
    <source>
        <dbReference type="Pfam" id="PF13579"/>
    </source>
</evidence>
<dbReference type="eggNOG" id="COG0438">
    <property type="taxonomic scope" value="Bacteria"/>
</dbReference>
<sequence>MVDPLMKKMLMISYYAPPQLNAESILVAKTLKFLSRQYHVHLVTVGEEAEFKVDPFLVEEMGEGVQVTRLSNPKPTSRVLRKLYRETVGRVSSIDNPIWLRAAETMLNMMVKPGEFDVLYSRSQPGSSHLAALFAKKKFNLPWIAQFSDPWAHNPYHPYSGRKKQAIEAREREVVELADKLVFPTQEMLELYAQAHPGVDVAGKSIVLPHHYDPELYIGSDETAELAKTQLSPAPARNKVRLAYIGDFYGLRSPEPLVKGLRVLKERRPELLQGLELQVVGNVERTFHPLLEEAERTLGMTVQRVGQVPYRKSLELMAETDILLLVDAPSDVNLFLSSKLIDYLGARRPVLGITSTKGTAGRLLQESGWHVHHPDDVDGIADALELYLGRLDEQQARAKANPVERFSSEHVVGELVALCEQAIEESGNR</sequence>
<protein>
    <recommendedName>
        <fullName evidence="1">Glycosyltransferase subfamily 4-like N-terminal domain-containing protein</fullName>
    </recommendedName>
</protein>
<gene>
    <name evidence="2" type="ORF">EL26_09970</name>
</gene>
<evidence type="ECO:0000313" key="3">
    <source>
        <dbReference type="Proteomes" id="UP000027931"/>
    </source>
</evidence>